<dbReference type="OrthoDB" id="2685508at2759"/>
<feature type="region of interest" description="Disordered" evidence="1">
    <location>
        <begin position="1"/>
        <end position="29"/>
    </location>
</feature>
<comment type="caution">
    <text evidence="2">The sequence shown here is derived from an EMBL/GenBank/DDBJ whole genome shotgun (WGS) entry which is preliminary data.</text>
</comment>
<keyword evidence="3" id="KW-1185">Reference proteome</keyword>
<name>A0A4S4L2Q7_9AGAM</name>
<evidence type="ECO:0000256" key="1">
    <source>
        <dbReference type="SAM" id="MobiDB-lite"/>
    </source>
</evidence>
<accession>A0A4S4L2Q7</accession>
<evidence type="ECO:0000313" key="2">
    <source>
        <dbReference type="EMBL" id="THH05646.1"/>
    </source>
</evidence>
<evidence type="ECO:0000313" key="3">
    <source>
        <dbReference type="Proteomes" id="UP000310158"/>
    </source>
</evidence>
<reference evidence="2 3" key="1">
    <citation type="submission" date="2019-02" db="EMBL/GenBank/DDBJ databases">
        <title>Genome sequencing of the rare red list fungi Bondarzewia mesenterica.</title>
        <authorList>
            <person name="Buettner E."/>
            <person name="Kellner H."/>
        </authorList>
    </citation>
    <scope>NUCLEOTIDE SEQUENCE [LARGE SCALE GENOMIC DNA]</scope>
    <source>
        <strain evidence="2 3">DSM 108281</strain>
    </source>
</reference>
<sequence>MLASSSSTDHDDPLAAALRPPPDESPHMRDLRLAREDAARRVSKSIDDAIRQERQQNKKRKIVRVLLLGQSESGKSTTLRRESPLPPSPHVPAPAPHALPNADTAPKMSLLLGTRLFACTPLPTSAQRAGEGTHTSL</sequence>
<dbReference type="InterPro" id="IPR027417">
    <property type="entry name" value="P-loop_NTPase"/>
</dbReference>
<protein>
    <submittedName>
        <fullName evidence="2">Uncharacterized protein</fullName>
    </submittedName>
</protein>
<feature type="region of interest" description="Disordered" evidence="1">
    <location>
        <begin position="68"/>
        <end position="104"/>
    </location>
</feature>
<proteinExistence type="predicted"/>
<dbReference type="EMBL" id="SGPL01000979">
    <property type="protein sequence ID" value="THH05646.1"/>
    <property type="molecule type" value="Genomic_DNA"/>
</dbReference>
<gene>
    <name evidence="2" type="ORF">EW146_g9847</name>
</gene>
<dbReference type="Gene3D" id="3.40.50.300">
    <property type="entry name" value="P-loop containing nucleotide triphosphate hydrolases"/>
    <property type="match status" value="1"/>
</dbReference>
<feature type="compositionally biased region" description="Pro residues" evidence="1">
    <location>
        <begin position="84"/>
        <end position="97"/>
    </location>
</feature>
<dbReference type="AlphaFoldDB" id="A0A4S4L2Q7"/>
<dbReference type="Proteomes" id="UP000310158">
    <property type="component" value="Unassembled WGS sequence"/>
</dbReference>
<organism evidence="2 3">
    <name type="scientific">Bondarzewia mesenterica</name>
    <dbReference type="NCBI Taxonomy" id="1095465"/>
    <lineage>
        <taxon>Eukaryota</taxon>
        <taxon>Fungi</taxon>
        <taxon>Dikarya</taxon>
        <taxon>Basidiomycota</taxon>
        <taxon>Agaricomycotina</taxon>
        <taxon>Agaricomycetes</taxon>
        <taxon>Russulales</taxon>
        <taxon>Bondarzewiaceae</taxon>
        <taxon>Bondarzewia</taxon>
    </lineage>
</organism>